<keyword evidence="3" id="KW-0732">Signal</keyword>
<dbReference type="EMBL" id="KQ459833">
    <property type="protein sequence ID" value="KPJ19831.1"/>
    <property type="molecule type" value="Genomic_DNA"/>
</dbReference>
<dbReference type="KEGG" id="pmac:106713868"/>
<evidence type="ECO:0000313" key="4">
    <source>
        <dbReference type="EMBL" id="KPJ19831.1"/>
    </source>
</evidence>
<protein>
    <submittedName>
        <fullName evidence="4">TLR4 interactor with leucine rich repeats</fullName>
    </submittedName>
</protein>
<dbReference type="InterPro" id="IPR003591">
    <property type="entry name" value="Leu-rich_rpt_typical-subtyp"/>
</dbReference>
<dbReference type="InParanoid" id="A0A194RUL4"/>
<dbReference type="SMART" id="SM00369">
    <property type="entry name" value="LRR_TYP"/>
    <property type="match status" value="8"/>
</dbReference>
<gene>
    <name evidence="4" type="ORF">RR48_07430</name>
</gene>
<dbReference type="STRING" id="76193.A0A194RUL4"/>
<accession>A0A194RUL4</accession>
<dbReference type="Gene3D" id="3.80.10.10">
    <property type="entry name" value="Ribonuclease Inhibitor"/>
    <property type="match status" value="2"/>
</dbReference>
<keyword evidence="5" id="KW-1185">Reference proteome</keyword>
<name>A0A194RUL4_PAPMA</name>
<dbReference type="Proteomes" id="UP000053240">
    <property type="component" value="Unassembled WGS sequence"/>
</dbReference>
<dbReference type="SUPFAM" id="SSF52058">
    <property type="entry name" value="L domain-like"/>
    <property type="match status" value="1"/>
</dbReference>
<dbReference type="PROSITE" id="PS51450">
    <property type="entry name" value="LRR"/>
    <property type="match status" value="3"/>
</dbReference>
<sequence length="451" mass="51937">MDFRVLTLVVWCALIKIIDSKVVCLYDDNLKLFKIRRLTCYSTLSHNVLRRDDLFKEGDYTTVTLTRCQITQIDVDGLFNARLVWDLNLSENKLRSLPIGVFDMNTHLEDLDLSQNLLTDLPPGIFNRTQLRNLHLEGNNLKSFDTGLISFSPREMVSLDLTCNSLVGKNLNSDILCDMAILDLSGNDMNEVTFMGNVKSLQYLHMKQCSLKNVPDFLLTANLNRLLVLDLPLNEITAIGNATFHKLVLLKTLDLSNNRIEYIHRDAFVNLRILERINLSNNRLNYLSLGIFQNIPALKELDLSHNLLRDIHPKSFDNTTLKKLIISNNRITYLNPNQMSTMLSNVKSLKDIDFSENPWQCACLRDLLHELRNQLCDYNHYDYNGEHAVCVTTPEFVCKRYEAANELFINMYDDLIAPYLTQKRLLLPDLMEIMEGAPKIPVPCRPRPVDE</sequence>
<dbReference type="PRINTS" id="PR00019">
    <property type="entry name" value="LEURICHRPT"/>
</dbReference>
<dbReference type="Pfam" id="PF13855">
    <property type="entry name" value="LRR_8"/>
    <property type="match status" value="2"/>
</dbReference>
<evidence type="ECO:0000313" key="5">
    <source>
        <dbReference type="Proteomes" id="UP000053240"/>
    </source>
</evidence>
<dbReference type="OrthoDB" id="676979at2759"/>
<dbReference type="InterPro" id="IPR001611">
    <property type="entry name" value="Leu-rich_rpt"/>
</dbReference>
<evidence type="ECO:0000256" key="3">
    <source>
        <dbReference type="SAM" id="SignalP"/>
    </source>
</evidence>
<proteinExistence type="predicted"/>
<evidence type="ECO:0000256" key="2">
    <source>
        <dbReference type="ARBA" id="ARBA00022737"/>
    </source>
</evidence>
<dbReference type="AlphaFoldDB" id="A0A194RUL4"/>
<dbReference type="PANTHER" id="PTHR24366">
    <property type="entry name" value="IG(IMMUNOGLOBULIN) AND LRR(LEUCINE RICH REPEAT) DOMAINS"/>
    <property type="match status" value="1"/>
</dbReference>
<reference evidence="4 5" key="1">
    <citation type="journal article" date="2015" name="Nat. Commun.">
        <title>Outbred genome sequencing and CRISPR/Cas9 gene editing in butterflies.</title>
        <authorList>
            <person name="Li X."/>
            <person name="Fan D."/>
            <person name="Zhang W."/>
            <person name="Liu G."/>
            <person name="Zhang L."/>
            <person name="Zhao L."/>
            <person name="Fang X."/>
            <person name="Chen L."/>
            <person name="Dong Y."/>
            <person name="Chen Y."/>
            <person name="Ding Y."/>
            <person name="Zhao R."/>
            <person name="Feng M."/>
            <person name="Zhu Y."/>
            <person name="Feng Y."/>
            <person name="Jiang X."/>
            <person name="Zhu D."/>
            <person name="Xiang H."/>
            <person name="Feng X."/>
            <person name="Li S."/>
            <person name="Wang J."/>
            <person name="Zhang G."/>
            <person name="Kronforst M.R."/>
            <person name="Wang W."/>
        </authorList>
    </citation>
    <scope>NUCLEOTIDE SEQUENCE [LARGE SCALE GENOMIC DNA]</scope>
    <source>
        <strain evidence="4">Ya'a_city_454_Pm</strain>
        <tissue evidence="4">Whole body</tissue>
    </source>
</reference>
<dbReference type="PANTHER" id="PTHR24366:SF96">
    <property type="entry name" value="LEUCINE RICH REPEAT CONTAINING 53"/>
    <property type="match status" value="1"/>
</dbReference>
<dbReference type="SMART" id="SM00365">
    <property type="entry name" value="LRR_SD22"/>
    <property type="match status" value="5"/>
</dbReference>
<keyword evidence="2" id="KW-0677">Repeat</keyword>
<feature type="chain" id="PRO_5008265405" evidence="3">
    <location>
        <begin position="21"/>
        <end position="451"/>
    </location>
</feature>
<keyword evidence="1" id="KW-0433">Leucine-rich repeat</keyword>
<evidence type="ECO:0000256" key="1">
    <source>
        <dbReference type="ARBA" id="ARBA00022614"/>
    </source>
</evidence>
<feature type="signal peptide" evidence="3">
    <location>
        <begin position="1"/>
        <end position="20"/>
    </location>
</feature>
<organism evidence="4 5">
    <name type="scientific">Papilio machaon</name>
    <name type="common">Old World swallowtail butterfly</name>
    <dbReference type="NCBI Taxonomy" id="76193"/>
    <lineage>
        <taxon>Eukaryota</taxon>
        <taxon>Metazoa</taxon>
        <taxon>Ecdysozoa</taxon>
        <taxon>Arthropoda</taxon>
        <taxon>Hexapoda</taxon>
        <taxon>Insecta</taxon>
        <taxon>Pterygota</taxon>
        <taxon>Neoptera</taxon>
        <taxon>Endopterygota</taxon>
        <taxon>Lepidoptera</taxon>
        <taxon>Glossata</taxon>
        <taxon>Ditrysia</taxon>
        <taxon>Papilionoidea</taxon>
        <taxon>Papilionidae</taxon>
        <taxon>Papilioninae</taxon>
        <taxon>Papilio</taxon>
    </lineage>
</organism>
<dbReference type="InterPro" id="IPR032675">
    <property type="entry name" value="LRR_dom_sf"/>
</dbReference>